<feature type="chain" id="PRO_5007502668" evidence="1">
    <location>
        <begin position="22"/>
        <end position="331"/>
    </location>
</feature>
<reference evidence="3" key="1">
    <citation type="submission" date="2015-11" db="EMBL/GenBank/DDBJ databases">
        <title>Complete genome sequence of a polyethylene glycol-degrading strain Sphingopyxis terrae strain 203-1 (NBRC 15098).</title>
        <authorList>
            <person name="Yoshiyuki O."/>
            <person name="Shouta N."/>
            <person name="Nagata Y."/>
            <person name="Numata M."/>
            <person name="Tsuchikane K."/>
            <person name="Hosoyama A."/>
            <person name="Yamazoe A."/>
            <person name="Tsuda M."/>
            <person name="Fujita N."/>
            <person name="Kawai F."/>
        </authorList>
    </citation>
    <scope>NUCLEOTIDE SEQUENCE [LARGE SCALE GENOMIC DNA]</scope>
    <source>
        <strain evidence="3">203-1</strain>
    </source>
</reference>
<reference evidence="2 3" key="2">
    <citation type="journal article" date="2016" name="Genome Announc.">
        <title>Complete Genome Sequence of Sphingopyxis terrae Strain 203-1 (NBRC 111660), a Polyethylene Glycol Degrader.</title>
        <authorList>
            <person name="Ohtsubo Y."/>
            <person name="Nonoyama S."/>
            <person name="Nagata Y."/>
            <person name="Numata M."/>
            <person name="Tsuchikane K."/>
            <person name="Hosoyama A."/>
            <person name="Yamazoe A."/>
            <person name="Tsuda M."/>
            <person name="Fujita N."/>
            <person name="Kawai F."/>
        </authorList>
    </citation>
    <scope>NUCLEOTIDE SEQUENCE [LARGE SCALE GENOMIC DNA]</scope>
    <source>
        <strain evidence="2 3">203-1</strain>
    </source>
</reference>
<dbReference type="Proteomes" id="UP000076234">
    <property type="component" value="Chromosome"/>
</dbReference>
<accession>A0A142W2E8</accession>
<name>A0A142W2E8_9SPHN</name>
<dbReference type="EMBL" id="CP013342">
    <property type="protein sequence ID" value="AMU96226.1"/>
    <property type="molecule type" value="Genomic_DNA"/>
</dbReference>
<feature type="signal peptide" evidence="1">
    <location>
        <begin position="1"/>
        <end position="21"/>
    </location>
</feature>
<dbReference type="KEGG" id="ster:AOA14_16620"/>
<gene>
    <name evidence="2" type="ORF">AOA14_16620</name>
</gene>
<evidence type="ECO:0000313" key="3">
    <source>
        <dbReference type="Proteomes" id="UP000076234"/>
    </source>
</evidence>
<dbReference type="AlphaFoldDB" id="A0A142W2E8"/>
<sequence>MKKLLSAIALAAMLFQPVVVAAKDQEPVKISGPANARGVTTVTIGAFNVGFIFESTDQIKKTGGLMGAFGGTTKAKSELVGVTPEMMQAITDAAYADFVSQLGARGYVVQSAADLFDHAALAKTKSLEAPLDVNIALEKGSKGKATYYKPSALPSLLMIPGDFTGSGMSSMGINMSAGQANMALSNYARQTGVGVIDVVYLIDFSDQKRPGFFSFGGGVNVNSGLSVSADYSRMTLIAPSGKQAVITVKAPIGVEGEFIDKSDASTGTEKAVQSAANVAGGLAAAANIGLPMFGKTRKFQFTAKPGNYEEGAAKAASLANELLLGRLGALR</sequence>
<protein>
    <submittedName>
        <fullName evidence="2">Uncharacterized protein</fullName>
    </submittedName>
</protein>
<keyword evidence="1" id="KW-0732">Signal</keyword>
<proteinExistence type="predicted"/>
<dbReference type="STRING" id="1219058.AOA14_16620"/>
<organism evidence="2 3">
    <name type="scientific">Sphingopyxis terrae subsp. terrae NBRC 15098</name>
    <dbReference type="NCBI Taxonomy" id="1219058"/>
    <lineage>
        <taxon>Bacteria</taxon>
        <taxon>Pseudomonadati</taxon>
        <taxon>Pseudomonadota</taxon>
        <taxon>Alphaproteobacteria</taxon>
        <taxon>Sphingomonadales</taxon>
        <taxon>Sphingomonadaceae</taxon>
        <taxon>Sphingopyxis</taxon>
    </lineage>
</organism>
<evidence type="ECO:0000313" key="2">
    <source>
        <dbReference type="EMBL" id="AMU96226.1"/>
    </source>
</evidence>
<evidence type="ECO:0000256" key="1">
    <source>
        <dbReference type="SAM" id="SignalP"/>
    </source>
</evidence>